<dbReference type="CDD" id="cd07831">
    <property type="entry name" value="STKc_MOK"/>
    <property type="match status" value="1"/>
</dbReference>
<evidence type="ECO:0000256" key="7">
    <source>
        <dbReference type="SAM" id="MobiDB-lite"/>
    </source>
</evidence>
<keyword evidence="6" id="KW-0175">Coiled coil</keyword>
<dbReference type="InterPro" id="IPR000719">
    <property type="entry name" value="Prot_kinase_dom"/>
</dbReference>
<dbReference type="InterPro" id="IPR000232">
    <property type="entry name" value="HSF_DNA-bd"/>
</dbReference>
<dbReference type="SUPFAM" id="SSF46785">
    <property type="entry name" value="Winged helix' DNA-binding domain"/>
    <property type="match status" value="1"/>
</dbReference>
<dbReference type="SMART" id="SM00415">
    <property type="entry name" value="HSF"/>
    <property type="match status" value="1"/>
</dbReference>
<dbReference type="Pfam" id="PF00447">
    <property type="entry name" value="HSF_DNA-bind"/>
    <property type="match status" value="1"/>
</dbReference>
<dbReference type="PROSITE" id="PS00434">
    <property type="entry name" value="HSF_DOMAIN"/>
    <property type="match status" value="1"/>
</dbReference>
<dbReference type="PANTHER" id="PTHR24055">
    <property type="entry name" value="MITOGEN-ACTIVATED PROTEIN KINASE"/>
    <property type="match status" value="1"/>
</dbReference>
<feature type="domain" description="Protein kinase" evidence="8">
    <location>
        <begin position="387"/>
        <end position="701"/>
    </location>
</feature>
<feature type="coiled-coil region" evidence="6">
    <location>
        <begin position="141"/>
        <end position="168"/>
    </location>
</feature>
<dbReference type="Gene3D" id="3.30.200.20">
    <property type="entry name" value="Phosphorylase Kinase, domain 1"/>
    <property type="match status" value="1"/>
</dbReference>
<dbReference type="PRINTS" id="PR00056">
    <property type="entry name" value="HSFDOMAIN"/>
</dbReference>
<dbReference type="Gene3D" id="1.10.10.10">
    <property type="entry name" value="Winged helix-like DNA-binding domain superfamily/Winged helix DNA-binding domain"/>
    <property type="match status" value="1"/>
</dbReference>
<keyword evidence="3" id="KW-0067">ATP-binding</keyword>
<evidence type="ECO:0000256" key="6">
    <source>
        <dbReference type="SAM" id="Coils"/>
    </source>
</evidence>
<comment type="subcellular location">
    <subcellularLocation>
        <location evidence="1">Nucleus</location>
    </subcellularLocation>
</comment>
<gene>
    <name evidence="9" type="ORF">CSSPTR1EN2_LOCUS4963</name>
</gene>
<dbReference type="SUPFAM" id="SSF56112">
    <property type="entry name" value="Protein kinase-like (PK-like)"/>
    <property type="match status" value="1"/>
</dbReference>
<organism evidence="9 10">
    <name type="scientific">Sphagnum troendelagicum</name>
    <dbReference type="NCBI Taxonomy" id="128251"/>
    <lineage>
        <taxon>Eukaryota</taxon>
        <taxon>Viridiplantae</taxon>
        <taxon>Streptophyta</taxon>
        <taxon>Embryophyta</taxon>
        <taxon>Bryophyta</taxon>
        <taxon>Sphagnophytina</taxon>
        <taxon>Sphagnopsida</taxon>
        <taxon>Sphagnales</taxon>
        <taxon>Sphagnaceae</taxon>
        <taxon>Sphagnum</taxon>
    </lineage>
</organism>
<evidence type="ECO:0000259" key="8">
    <source>
        <dbReference type="PROSITE" id="PS50011"/>
    </source>
</evidence>
<dbReference type="InterPro" id="IPR036388">
    <property type="entry name" value="WH-like_DNA-bd_sf"/>
</dbReference>
<dbReference type="Pfam" id="PF00069">
    <property type="entry name" value="Pkinase"/>
    <property type="match status" value="1"/>
</dbReference>
<evidence type="ECO:0000256" key="1">
    <source>
        <dbReference type="ARBA" id="ARBA00004123"/>
    </source>
</evidence>
<dbReference type="PROSITE" id="PS50011">
    <property type="entry name" value="PROTEIN_KINASE_DOM"/>
    <property type="match status" value="1"/>
</dbReference>
<dbReference type="InterPro" id="IPR036390">
    <property type="entry name" value="WH_DNA-bd_sf"/>
</dbReference>
<dbReference type="EMBL" id="OZ019904">
    <property type="protein sequence ID" value="CAK9199491.1"/>
    <property type="molecule type" value="Genomic_DNA"/>
</dbReference>
<accession>A0ABP0TLU2</accession>
<feature type="compositionally biased region" description="Basic and acidic residues" evidence="7">
    <location>
        <begin position="793"/>
        <end position="804"/>
    </location>
</feature>
<sequence>MIMQIHGQVNGNKPFFIHSNAPPPFLTKTYDMVNDAATDTIVSWSKGNNSFVVWNPPEFSQDLLPKYFKHNNFSSFVRQLNTYGFHKVDPDRWEFANERFVRGGREHLSEIRRKKPATHSQQQQQQHDADGALAPLTEVEKLGLEKQIEMLKREKSVLLLELVRLQEQQQNTEHELQVMGQHLQVTEQRQHRIMAFLAKAVQTPGFLAHLVSQNEMATAARKKRRLQKEEDGGEVEDSSDPPTPTDGQIITIQTKGEVLSQILQLLSPSDASFPAIDNHHLHSLLKDYNSALAESEKNKLNQQSGVTLMDVSTGGTEQLQSEPVLTDLGSNEGIVQLPSSPTSDVARVAGMESFKIFSTICSGTSLTMMCPVSTCHCQDLRDSNSDSIDLNSRGPGVSTEVEDVSSSVNSQAVVPRANDVFWEQYLTEEPENTTNCNSETNNSQKIFNRILKRGWWSTQVTSLREIQALQRLSPHPNVIKLLEVLYDQPTGRLALVFELMEMNIYELIRGRRNYVAEDRIKSYMYQLMKAMDHMHRNGIFHRDIKPENILIMEEVLKLADFGSCRGVYSKQPYTEYISTRWYRAPECLLTDGYYNYKMDMWGVGCVFFEIVSLFPLFPGNNELDQVQKIHKILGTPPMQLLEKMKRRSQHADFKFPHQDGTGIARLIPHASAACVELLNKLLAYNPDDRLSARQALRHGYFKDLRDKEKLQQAFVSANRSHGVRPSPGLITHEAAAAVNYTKQRIIADSMKMMTNSHEKAAFTNQQSNGSSPQSMASFSHLPTINNNNNSSKFAKEQDEREAGGRDANSTPLSNFADVESTATLTSVGSAVSMHVAAHEATTTTTGGPTQRDNNNNEEAEHAHALPPIKNSYNLLSMLSPKVHGGGSNFRNNSQRLHTPKALKGPKLMRGAKSHRTLPELSPKSTLSACKPGEPPPYKKRANNNNNNNNNKGKETLYMQPGGRRDAADREPKLHKPKCMDNPSSFTMPGCGFPACTTSLGYFNMGRSHQVPDHKYQKTLIY</sequence>
<protein>
    <recommendedName>
        <fullName evidence="8">Protein kinase domain-containing protein</fullName>
    </recommendedName>
</protein>
<feature type="compositionally biased region" description="Polar residues" evidence="7">
    <location>
        <begin position="762"/>
        <end position="792"/>
    </location>
</feature>
<evidence type="ECO:0000256" key="4">
    <source>
        <dbReference type="ARBA" id="ARBA00023125"/>
    </source>
</evidence>
<feature type="region of interest" description="Disordered" evidence="7">
    <location>
        <begin position="762"/>
        <end position="815"/>
    </location>
</feature>
<keyword evidence="2" id="KW-0547">Nucleotide-binding</keyword>
<evidence type="ECO:0000256" key="3">
    <source>
        <dbReference type="ARBA" id="ARBA00022840"/>
    </source>
</evidence>
<dbReference type="InterPro" id="IPR050117">
    <property type="entry name" value="MAPK"/>
</dbReference>
<name>A0ABP0TLU2_9BRYO</name>
<feature type="region of interest" description="Disordered" evidence="7">
    <location>
        <begin position="219"/>
        <end position="248"/>
    </location>
</feature>
<keyword evidence="4" id="KW-0238">DNA-binding</keyword>
<dbReference type="InterPro" id="IPR008271">
    <property type="entry name" value="Ser/Thr_kinase_AS"/>
</dbReference>
<dbReference type="InterPro" id="IPR011009">
    <property type="entry name" value="Kinase-like_dom_sf"/>
</dbReference>
<feature type="region of interest" description="Disordered" evidence="7">
    <location>
        <begin position="886"/>
        <end position="980"/>
    </location>
</feature>
<reference evidence="9" key="1">
    <citation type="submission" date="2024-02" db="EMBL/GenBank/DDBJ databases">
        <authorList>
            <consortium name="ELIXIR-Norway"/>
            <consortium name="Elixir Norway"/>
        </authorList>
    </citation>
    <scope>NUCLEOTIDE SEQUENCE</scope>
</reference>
<keyword evidence="5" id="KW-0539">Nucleus</keyword>
<dbReference type="SMART" id="SM00220">
    <property type="entry name" value="S_TKc"/>
    <property type="match status" value="1"/>
</dbReference>
<keyword evidence="10" id="KW-1185">Reference proteome</keyword>
<proteinExistence type="predicted"/>
<feature type="region of interest" description="Disordered" evidence="7">
    <location>
        <begin position="839"/>
        <end position="860"/>
    </location>
</feature>
<evidence type="ECO:0000256" key="2">
    <source>
        <dbReference type="ARBA" id="ARBA00022741"/>
    </source>
</evidence>
<dbReference type="PROSITE" id="PS00108">
    <property type="entry name" value="PROTEIN_KINASE_ST"/>
    <property type="match status" value="1"/>
</dbReference>
<evidence type="ECO:0000313" key="9">
    <source>
        <dbReference type="EMBL" id="CAK9199491.1"/>
    </source>
</evidence>
<feature type="compositionally biased region" description="Basic and acidic residues" evidence="7">
    <location>
        <begin position="962"/>
        <end position="973"/>
    </location>
</feature>
<evidence type="ECO:0000313" key="10">
    <source>
        <dbReference type="Proteomes" id="UP001497512"/>
    </source>
</evidence>
<dbReference type="Proteomes" id="UP001497512">
    <property type="component" value="Chromosome 12"/>
</dbReference>
<evidence type="ECO:0000256" key="5">
    <source>
        <dbReference type="ARBA" id="ARBA00023242"/>
    </source>
</evidence>
<dbReference type="Gene3D" id="1.10.510.10">
    <property type="entry name" value="Transferase(Phosphotransferase) domain 1"/>
    <property type="match status" value="1"/>
</dbReference>